<evidence type="ECO:0000259" key="18">
    <source>
        <dbReference type="PROSITE" id="PS50070"/>
    </source>
</evidence>
<dbReference type="SMART" id="SM00219">
    <property type="entry name" value="TyrKc"/>
    <property type="match status" value="1"/>
</dbReference>
<dbReference type="Gene3D" id="2.40.20.10">
    <property type="entry name" value="Plasminogen Kringle 4"/>
    <property type="match status" value="1"/>
</dbReference>
<dbReference type="CDD" id="cd07459">
    <property type="entry name" value="CRD_TK_ROR_like"/>
    <property type="match status" value="1"/>
</dbReference>
<dbReference type="InterPro" id="IPR038178">
    <property type="entry name" value="Kringle_sf"/>
</dbReference>
<evidence type="ECO:0000259" key="17">
    <source>
        <dbReference type="PROSITE" id="PS50038"/>
    </source>
</evidence>
<dbReference type="GO" id="GO:0061564">
    <property type="term" value="P:axon development"/>
    <property type="evidence" value="ECO:0007669"/>
    <property type="project" value="UniProtKB-ARBA"/>
</dbReference>
<dbReference type="InterPro" id="IPR000001">
    <property type="entry name" value="Kringle"/>
</dbReference>
<evidence type="ECO:0000256" key="1">
    <source>
        <dbReference type="ARBA" id="ARBA00004308"/>
    </source>
</evidence>
<evidence type="ECO:0000313" key="20">
    <source>
        <dbReference type="WBParaSite" id="PSU_v2.g8055.t1"/>
    </source>
</evidence>
<keyword evidence="6" id="KW-0808">Transferase</keyword>
<evidence type="ECO:0000256" key="4">
    <source>
        <dbReference type="ARBA" id="ARBA00022553"/>
    </source>
</evidence>
<dbReference type="SUPFAM" id="SSF56112">
    <property type="entry name" value="Protein kinase-like (PK-like)"/>
    <property type="match status" value="1"/>
</dbReference>
<dbReference type="InterPro" id="IPR036790">
    <property type="entry name" value="Frizzled_dom_sf"/>
</dbReference>
<dbReference type="WBParaSite" id="PSU_v2.g8055.t1">
    <property type="protein sequence ID" value="PSU_v2.g8055.t1"/>
    <property type="gene ID" value="PSU_v2.g8055"/>
</dbReference>
<sequence>MSSSSSSASGGGGGGGVDRGRLPSDEEQDLYRVPNNAAGNGYVPLTSIGGQDRWLDGISLRVGDCIQYQGDACRNFLNGKYIMITSESREALYDIDRELRAAMMFIQHIPDLSNDCKRYSHAVACYHMYKVCDQSMPSTSSSIASNKVISLCRKDCDSLKDEVCPKGFSMAAQHELVGDGPKALLPTCTSLSENAGRCLRVLEPVQPPPPLHPKDSKGGAAPHWCYVDSGKKYEGSFSEAVSGRRCLPWSQVDDETFNTENYPSLAKAKNYCRNPGGNLNAPWCFTSPNGQKEICEIPHCPKNMYPEFSDDAPSSNPGVLDAINNKWNEMPSQMQLASMAGLGGLAVLLLVLLFCCCCRRRKSSSSTSSSVKKGSGFGGVQSCNGSSIVTSGMNSNNYARKYPNNQNNLLPGGHLPPHAYEMNALLPNSIPPSSQNTGYGMHGAGSGYIIPQHQLQQQQYSPPTTEPPIEPFQIRSIGTNQLKLDKVLGEGNFTSAYVGEYCNDRGIYMPVVVKAIKQGASQIESQIFEDEIRSIASFNHQNIIQLLGISYIENSYCAAVFDYNCHGDLHEFLKVREPMNPESDEKEKIRNFEDFFRIGGQIAAGMEFLARMGHVHRDLATRNCLVGDQQIIRICDFASMRPDYENDYYMLSSRTRVPLRWLSKEALEESRYTTASDVYAFGVTLWELYTFGRQPYERFSDQEVVHLISNHEPLPSPPGCPSNVYRTMVECWNEVPERRPTFSELYSKFQKWCINGPQLFMNSNRANSTHSGSSGNRQQSSSSQSLQRNNNNNNPSQPTHHQNNPYIPDPYQVPPPAPLMHSTPIGR</sequence>
<evidence type="ECO:0000256" key="13">
    <source>
        <dbReference type="ARBA" id="ARBA00051243"/>
    </source>
</evidence>
<dbReference type="InterPro" id="IPR041775">
    <property type="entry name" value="Ror-like_CRD"/>
</dbReference>
<dbReference type="CDD" id="cd00192">
    <property type="entry name" value="PTKc"/>
    <property type="match status" value="1"/>
</dbReference>
<dbReference type="InterPro" id="IPR001245">
    <property type="entry name" value="Ser-Thr/Tyr_kinase_cat_dom"/>
</dbReference>
<evidence type="ECO:0000256" key="11">
    <source>
        <dbReference type="ARBA" id="ARBA00023137"/>
    </source>
</evidence>
<comment type="caution">
    <text evidence="14">Lacks conserved residue(s) required for the propagation of feature annotation.</text>
</comment>
<dbReference type="Pfam" id="PF00051">
    <property type="entry name" value="Kringle"/>
    <property type="match status" value="1"/>
</dbReference>
<comment type="catalytic activity">
    <reaction evidence="13">
        <text>L-tyrosyl-[protein] + ATP = O-phospho-L-tyrosyl-[protein] + ADP + H(+)</text>
        <dbReference type="Rhea" id="RHEA:10596"/>
        <dbReference type="Rhea" id="RHEA-COMP:10136"/>
        <dbReference type="Rhea" id="RHEA-COMP:20101"/>
        <dbReference type="ChEBI" id="CHEBI:15378"/>
        <dbReference type="ChEBI" id="CHEBI:30616"/>
        <dbReference type="ChEBI" id="CHEBI:46858"/>
        <dbReference type="ChEBI" id="CHEBI:61978"/>
        <dbReference type="ChEBI" id="CHEBI:456216"/>
        <dbReference type="EC" id="2.7.10.1"/>
    </reaction>
</comment>
<name>A0A914ZCR8_9BILA</name>
<dbReference type="FunFam" id="1.10.510.10:FF:001512">
    <property type="entry name" value="Receptor tyrosine-protein kinase erbB-2"/>
    <property type="match status" value="1"/>
</dbReference>
<reference evidence="20" key="1">
    <citation type="submission" date="2022-11" db="UniProtKB">
        <authorList>
            <consortium name="WormBaseParasite"/>
        </authorList>
    </citation>
    <scope>IDENTIFICATION</scope>
</reference>
<feature type="domain" description="FZ" evidence="17">
    <location>
        <begin position="60"/>
        <end position="201"/>
    </location>
</feature>
<dbReference type="AlphaFoldDB" id="A0A914ZCR8"/>
<evidence type="ECO:0000256" key="2">
    <source>
        <dbReference type="ARBA" id="ARBA00004479"/>
    </source>
</evidence>
<evidence type="ECO:0000256" key="7">
    <source>
        <dbReference type="ARBA" id="ARBA00022741"/>
    </source>
</evidence>
<keyword evidence="7" id="KW-0547">Nucleotide-binding</keyword>
<evidence type="ECO:0000256" key="8">
    <source>
        <dbReference type="ARBA" id="ARBA00022777"/>
    </source>
</evidence>
<dbReference type="InterPro" id="IPR020635">
    <property type="entry name" value="Tyr_kinase_cat_dom"/>
</dbReference>
<keyword evidence="19" id="KW-1185">Reference proteome</keyword>
<evidence type="ECO:0000256" key="6">
    <source>
        <dbReference type="ARBA" id="ARBA00022679"/>
    </source>
</evidence>
<dbReference type="GO" id="GO:0005524">
    <property type="term" value="F:ATP binding"/>
    <property type="evidence" value="ECO:0007669"/>
    <property type="project" value="UniProtKB-KW"/>
</dbReference>
<keyword evidence="11" id="KW-0829">Tyrosine-protein kinase</keyword>
<evidence type="ECO:0000259" key="16">
    <source>
        <dbReference type="PROSITE" id="PS50011"/>
    </source>
</evidence>
<feature type="domain" description="Kringle" evidence="18">
    <location>
        <begin position="224"/>
        <end position="300"/>
    </location>
</feature>
<dbReference type="InterPro" id="IPR000719">
    <property type="entry name" value="Prot_kinase_dom"/>
</dbReference>
<dbReference type="SMART" id="SM00130">
    <property type="entry name" value="KR"/>
    <property type="match status" value="1"/>
</dbReference>
<feature type="region of interest" description="Disordered" evidence="15">
    <location>
        <begin position="1"/>
        <end position="24"/>
    </location>
</feature>
<keyword evidence="8" id="KW-0418">Kinase</keyword>
<feature type="region of interest" description="Disordered" evidence="15">
    <location>
        <begin position="763"/>
        <end position="827"/>
    </location>
</feature>
<dbReference type="PROSITE" id="PS50011">
    <property type="entry name" value="PROTEIN_KINASE_DOM"/>
    <property type="match status" value="1"/>
</dbReference>
<dbReference type="PROSITE" id="PS50038">
    <property type="entry name" value="FZ"/>
    <property type="match status" value="1"/>
</dbReference>
<dbReference type="PRINTS" id="PR00109">
    <property type="entry name" value="TYRKINASE"/>
</dbReference>
<keyword evidence="4" id="KW-0597">Phosphoprotein</keyword>
<evidence type="ECO:0000256" key="5">
    <source>
        <dbReference type="ARBA" id="ARBA00022572"/>
    </source>
</evidence>
<accession>A0A914ZCR8</accession>
<dbReference type="PRINTS" id="PR00018">
    <property type="entry name" value="KRINGLE"/>
</dbReference>
<dbReference type="Gene3D" id="1.10.2000.10">
    <property type="entry name" value="Frizzled cysteine-rich domain"/>
    <property type="match status" value="1"/>
</dbReference>
<feature type="domain" description="Protein kinase" evidence="16">
    <location>
        <begin position="482"/>
        <end position="753"/>
    </location>
</feature>
<dbReference type="PANTHER" id="PTHR24416:SF611">
    <property type="entry name" value="TYROSINE-PROTEIN KINASE TRANSMEMBRANE RECEPTOR ROR"/>
    <property type="match status" value="1"/>
</dbReference>
<dbReference type="InterPro" id="IPR011009">
    <property type="entry name" value="Kinase-like_dom_sf"/>
</dbReference>
<comment type="subcellular location">
    <subcellularLocation>
        <location evidence="1">Endomembrane system</location>
    </subcellularLocation>
    <subcellularLocation>
        <location evidence="2">Membrane</location>
        <topology evidence="2">Single-pass type I membrane protein</topology>
    </subcellularLocation>
</comment>
<dbReference type="EC" id="2.7.10.1" evidence="3"/>
<dbReference type="InterPro" id="IPR018056">
    <property type="entry name" value="Kringle_CS"/>
</dbReference>
<evidence type="ECO:0000313" key="19">
    <source>
        <dbReference type="Proteomes" id="UP000887577"/>
    </source>
</evidence>
<feature type="compositionally biased region" description="Pro residues" evidence="15">
    <location>
        <begin position="807"/>
        <end position="818"/>
    </location>
</feature>
<evidence type="ECO:0000256" key="10">
    <source>
        <dbReference type="ARBA" id="ARBA00023136"/>
    </source>
</evidence>
<dbReference type="GO" id="GO:0005886">
    <property type="term" value="C:plasma membrane"/>
    <property type="evidence" value="ECO:0007669"/>
    <property type="project" value="TreeGrafter"/>
</dbReference>
<protein>
    <recommendedName>
        <fullName evidence="3">receptor protein-tyrosine kinase</fullName>
        <ecNumber evidence="3">2.7.10.1</ecNumber>
    </recommendedName>
</protein>
<evidence type="ECO:0000256" key="12">
    <source>
        <dbReference type="ARBA" id="ARBA00023157"/>
    </source>
</evidence>
<organism evidence="19 20">
    <name type="scientific">Panagrolaimus superbus</name>
    <dbReference type="NCBI Taxonomy" id="310955"/>
    <lineage>
        <taxon>Eukaryota</taxon>
        <taxon>Metazoa</taxon>
        <taxon>Ecdysozoa</taxon>
        <taxon>Nematoda</taxon>
        <taxon>Chromadorea</taxon>
        <taxon>Rhabditida</taxon>
        <taxon>Tylenchina</taxon>
        <taxon>Panagrolaimomorpha</taxon>
        <taxon>Panagrolaimoidea</taxon>
        <taxon>Panagrolaimidae</taxon>
        <taxon>Panagrolaimus</taxon>
    </lineage>
</organism>
<dbReference type="GO" id="GO:0004714">
    <property type="term" value="F:transmembrane receptor protein tyrosine kinase activity"/>
    <property type="evidence" value="ECO:0007669"/>
    <property type="project" value="UniProtKB-EC"/>
</dbReference>
<dbReference type="GO" id="GO:0007169">
    <property type="term" value="P:cell surface receptor protein tyrosine kinase signaling pathway"/>
    <property type="evidence" value="ECO:0007669"/>
    <property type="project" value="TreeGrafter"/>
</dbReference>
<feature type="compositionally biased region" description="Low complexity" evidence="15">
    <location>
        <begin position="771"/>
        <end position="806"/>
    </location>
</feature>
<dbReference type="PROSITE" id="PS00021">
    <property type="entry name" value="KRINGLE_1"/>
    <property type="match status" value="1"/>
</dbReference>
<feature type="disulfide bond" evidence="14">
    <location>
        <begin position="272"/>
        <end position="295"/>
    </location>
</feature>
<dbReference type="SUPFAM" id="SSF57440">
    <property type="entry name" value="Kringle-like"/>
    <property type="match status" value="1"/>
</dbReference>
<dbReference type="Proteomes" id="UP000887577">
    <property type="component" value="Unplaced"/>
</dbReference>
<dbReference type="Gene3D" id="3.30.200.20">
    <property type="entry name" value="Phosphorylase Kinase, domain 1"/>
    <property type="match status" value="1"/>
</dbReference>
<dbReference type="CDD" id="cd00108">
    <property type="entry name" value="KR"/>
    <property type="match status" value="1"/>
</dbReference>
<dbReference type="GO" id="GO:0017147">
    <property type="term" value="F:Wnt-protein binding"/>
    <property type="evidence" value="ECO:0007669"/>
    <property type="project" value="TreeGrafter"/>
</dbReference>
<evidence type="ECO:0000256" key="3">
    <source>
        <dbReference type="ARBA" id="ARBA00011902"/>
    </source>
</evidence>
<evidence type="ECO:0000256" key="15">
    <source>
        <dbReference type="SAM" id="MobiDB-lite"/>
    </source>
</evidence>
<dbReference type="PROSITE" id="PS50070">
    <property type="entry name" value="KRINGLE_2"/>
    <property type="match status" value="1"/>
</dbReference>
<dbReference type="GO" id="GO:0012505">
    <property type="term" value="C:endomembrane system"/>
    <property type="evidence" value="ECO:0007669"/>
    <property type="project" value="UniProtKB-SubCell"/>
</dbReference>
<keyword evidence="5 14" id="KW-0420">Kringle</keyword>
<dbReference type="Pfam" id="PF07714">
    <property type="entry name" value="PK_Tyr_Ser-Thr"/>
    <property type="match status" value="1"/>
</dbReference>
<dbReference type="GO" id="GO:0043235">
    <property type="term" value="C:receptor complex"/>
    <property type="evidence" value="ECO:0007669"/>
    <property type="project" value="TreeGrafter"/>
</dbReference>
<keyword evidence="12 14" id="KW-1015">Disulfide bond</keyword>
<dbReference type="PANTHER" id="PTHR24416">
    <property type="entry name" value="TYROSINE-PROTEIN KINASE RECEPTOR"/>
    <property type="match status" value="1"/>
</dbReference>
<keyword evidence="9" id="KW-0067">ATP-binding</keyword>
<evidence type="ECO:0000256" key="14">
    <source>
        <dbReference type="PROSITE-ProRule" id="PRU00121"/>
    </source>
</evidence>
<dbReference type="Gene3D" id="1.10.510.10">
    <property type="entry name" value="Transferase(Phosphotransferase) domain 1"/>
    <property type="match status" value="1"/>
</dbReference>
<evidence type="ECO:0000256" key="9">
    <source>
        <dbReference type="ARBA" id="ARBA00022840"/>
    </source>
</evidence>
<proteinExistence type="predicted"/>
<dbReference type="InterPro" id="IPR013806">
    <property type="entry name" value="Kringle-like"/>
</dbReference>
<keyword evidence="10" id="KW-0472">Membrane</keyword>
<dbReference type="InterPro" id="IPR050122">
    <property type="entry name" value="RTK"/>
</dbReference>
<dbReference type="InterPro" id="IPR020067">
    <property type="entry name" value="Frizzled_dom"/>
</dbReference>
<dbReference type="GO" id="GO:0048680">
    <property type="term" value="P:positive regulation of axon regeneration"/>
    <property type="evidence" value="ECO:0007669"/>
    <property type="project" value="UniProtKB-ARBA"/>
</dbReference>